<organism evidence="1 2">
    <name type="scientific">Caballeronia grimmiae</name>
    <dbReference type="NCBI Taxonomy" id="1071679"/>
    <lineage>
        <taxon>Bacteria</taxon>
        <taxon>Pseudomonadati</taxon>
        <taxon>Pseudomonadota</taxon>
        <taxon>Betaproteobacteria</taxon>
        <taxon>Burkholderiales</taxon>
        <taxon>Burkholderiaceae</taxon>
        <taxon>Caballeronia</taxon>
    </lineage>
</organism>
<evidence type="ECO:0000313" key="1">
    <source>
        <dbReference type="EMBL" id="GGD74209.1"/>
    </source>
</evidence>
<sequence>MSSPAAVAAQITEVPSSRLTELVIEVVTHDLHNARTRGKQVFSYESHDREDSIARGVRNWLRSGDESGLGLGLSARQNLVRLLLVGDADVCGGWCFDGLNSDEYANDLAYWLARVRAGDPRFGRCVRGGANAA</sequence>
<protein>
    <submittedName>
        <fullName evidence="1">Uncharacterized protein</fullName>
    </submittedName>
</protein>
<proteinExistence type="predicted"/>
<reference evidence="2" key="1">
    <citation type="journal article" date="2019" name="Int. J. Syst. Evol. Microbiol.">
        <title>The Global Catalogue of Microorganisms (GCM) 10K type strain sequencing project: providing services to taxonomists for standard genome sequencing and annotation.</title>
        <authorList>
            <consortium name="The Broad Institute Genomics Platform"/>
            <consortium name="The Broad Institute Genome Sequencing Center for Infectious Disease"/>
            <person name="Wu L."/>
            <person name="Ma J."/>
        </authorList>
    </citation>
    <scope>NUCLEOTIDE SEQUENCE [LARGE SCALE GENOMIC DNA]</scope>
    <source>
        <strain evidence="2">CGMCC 1.11013</strain>
    </source>
</reference>
<evidence type="ECO:0000313" key="2">
    <source>
        <dbReference type="Proteomes" id="UP000597138"/>
    </source>
</evidence>
<dbReference type="Proteomes" id="UP000597138">
    <property type="component" value="Unassembled WGS sequence"/>
</dbReference>
<gene>
    <name evidence="1" type="ORF">GCM10010985_30810</name>
</gene>
<comment type="caution">
    <text evidence="1">The sequence shown here is derived from an EMBL/GenBank/DDBJ whole genome shotgun (WGS) entry which is preliminary data.</text>
</comment>
<keyword evidence="2" id="KW-1185">Reference proteome</keyword>
<dbReference type="EMBL" id="BMEG01000004">
    <property type="protein sequence ID" value="GGD74209.1"/>
    <property type="molecule type" value="Genomic_DNA"/>
</dbReference>
<accession>A0ABQ1RL57</accession>
<name>A0ABQ1RL57_9BURK</name>